<dbReference type="Proteomes" id="UP000799750">
    <property type="component" value="Unassembled WGS sequence"/>
</dbReference>
<gene>
    <name evidence="2" type="ORF">BU16DRAFT_471928</name>
</gene>
<keyword evidence="3" id="KW-1185">Reference proteome</keyword>
<evidence type="ECO:0000313" key="3">
    <source>
        <dbReference type="Proteomes" id="UP000799750"/>
    </source>
</evidence>
<dbReference type="SUPFAM" id="SSF51735">
    <property type="entry name" value="NAD(P)-binding Rossmann-fold domains"/>
    <property type="match status" value="1"/>
</dbReference>
<dbReference type="EMBL" id="MU004199">
    <property type="protein sequence ID" value="KAF2489315.1"/>
    <property type="molecule type" value="Genomic_DNA"/>
</dbReference>
<dbReference type="PRINTS" id="PR00081">
    <property type="entry name" value="GDHRDH"/>
</dbReference>
<dbReference type="InterPro" id="IPR052184">
    <property type="entry name" value="SDR_enzymes"/>
</dbReference>
<name>A0A6A6QAC6_9PEZI</name>
<dbReference type="Gene3D" id="3.40.50.720">
    <property type="entry name" value="NAD(P)-binding Rossmann-like Domain"/>
    <property type="match status" value="1"/>
</dbReference>
<dbReference type="InterPro" id="IPR020904">
    <property type="entry name" value="Sc_DH/Rdtase_CS"/>
</dbReference>
<dbReference type="Pfam" id="PF00106">
    <property type="entry name" value="adh_short"/>
    <property type="match status" value="1"/>
</dbReference>
<proteinExistence type="predicted"/>
<dbReference type="CDD" id="cd05325">
    <property type="entry name" value="carb_red_sniffer_like_SDR_c"/>
    <property type="match status" value="1"/>
</dbReference>
<keyword evidence="1" id="KW-0521">NADP</keyword>
<dbReference type="PROSITE" id="PS00061">
    <property type="entry name" value="ADH_SHORT"/>
    <property type="match status" value="1"/>
</dbReference>
<protein>
    <submittedName>
        <fullName evidence="2">NAD(P)-binding protein</fullName>
    </submittedName>
</protein>
<dbReference type="PANTHER" id="PTHR45458">
    <property type="entry name" value="SHORT-CHAIN DEHYDROGENASE/REDUCTASE SDR"/>
    <property type="match status" value="1"/>
</dbReference>
<dbReference type="AlphaFoldDB" id="A0A6A6QAC6"/>
<dbReference type="PANTHER" id="PTHR45458:SF3">
    <property type="entry name" value="CHAIN DEHYDROGENASE (ATSC), PUTATIVE-RELATED"/>
    <property type="match status" value="1"/>
</dbReference>
<evidence type="ECO:0000256" key="1">
    <source>
        <dbReference type="ARBA" id="ARBA00022857"/>
    </source>
</evidence>
<dbReference type="GO" id="GO:0016616">
    <property type="term" value="F:oxidoreductase activity, acting on the CH-OH group of donors, NAD or NADP as acceptor"/>
    <property type="evidence" value="ECO:0007669"/>
    <property type="project" value="TreeGrafter"/>
</dbReference>
<organism evidence="2 3">
    <name type="scientific">Lophium mytilinum</name>
    <dbReference type="NCBI Taxonomy" id="390894"/>
    <lineage>
        <taxon>Eukaryota</taxon>
        <taxon>Fungi</taxon>
        <taxon>Dikarya</taxon>
        <taxon>Ascomycota</taxon>
        <taxon>Pezizomycotina</taxon>
        <taxon>Dothideomycetes</taxon>
        <taxon>Pleosporomycetidae</taxon>
        <taxon>Mytilinidiales</taxon>
        <taxon>Mytilinidiaceae</taxon>
        <taxon>Lophium</taxon>
    </lineage>
</organism>
<accession>A0A6A6QAC6</accession>
<dbReference type="InterPro" id="IPR002347">
    <property type="entry name" value="SDR_fam"/>
</dbReference>
<evidence type="ECO:0000313" key="2">
    <source>
        <dbReference type="EMBL" id="KAF2489315.1"/>
    </source>
</evidence>
<dbReference type="InterPro" id="IPR036291">
    <property type="entry name" value="NAD(P)-bd_dom_sf"/>
</dbReference>
<dbReference type="OrthoDB" id="7289984at2759"/>
<reference evidence="2" key="1">
    <citation type="journal article" date="2020" name="Stud. Mycol.">
        <title>101 Dothideomycetes genomes: a test case for predicting lifestyles and emergence of pathogens.</title>
        <authorList>
            <person name="Haridas S."/>
            <person name="Albert R."/>
            <person name="Binder M."/>
            <person name="Bloem J."/>
            <person name="Labutti K."/>
            <person name="Salamov A."/>
            <person name="Andreopoulos B."/>
            <person name="Baker S."/>
            <person name="Barry K."/>
            <person name="Bills G."/>
            <person name="Bluhm B."/>
            <person name="Cannon C."/>
            <person name="Castanera R."/>
            <person name="Culley D."/>
            <person name="Daum C."/>
            <person name="Ezra D."/>
            <person name="Gonzalez J."/>
            <person name="Henrissat B."/>
            <person name="Kuo A."/>
            <person name="Liang C."/>
            <person name="Lipzen A."/>
            <person name="Lutzoni F."/>
            <person name="Magnuson J."/>
            <person name="Mondo S."/>
            <person name="Nolan M."/>
            <person name="Ohm R."/>
            <person name="Pangilinan J."/>
            <person name="Park H.-J."/>
            <person name="Ramirez L."/>
            <person name="Alfaro M."/>
            <person name="Sun H."/>
            <person name="Tritt A."/>
            <person name="Yoshinaga Y."/>
            <person name="Zwiers L.-H."/>
            <person name="Turgeon B."/>
            <person name="Goodwin S."/>
            <person name="Spatafora J."/>
            <person name="Crous P."/>
            <person name="Grigoriev I."/>
        </authorList>
    </citation>
    <scope>NUCLEOTIDE SEQUENCE</scope>
    <source>
        <strain evidence="2">CBS 269.34</strain>
    </source>
</reference>
<sequence>MATYVVTGVSKGIGYEFLRQLSADPSSTVVGIVRDKPTTVKKVSEDPDLKGRSNIHILEADVTNYDALKKAAADTAKITGGSIDYLIANAGYVSQFDGFDPIGVLGEKPKELERVLKELFDTNVVGNVHLYNLFMPLVLKGQTKKVIVISSGMADPDLTTNFDLEAGSLYAISKAGMNMVTAKFSAQYKKDGVLFLSICPGMVDVGHYNNVTPEQTVGLGKTMQKFAEYAPHFKGPATPESSVKDVRSVWEKASIENGDGGAYLSHFGNKQWI</sequence>